<organism evidence="1 2">
    <name type="scientific">Paenibacillus polymyxa</name>
    <name type="common">Bacillus polymyxa</name>
    <dbReference type="NCBI Taxonomy" id="1406"/>
    <lineage>
        <taxon>Bacteria</taxon>
        <taxon>Bacillati</taxon>
        <taxon>Bacillota</taxon>
        <taxon>Bacilli</taxon>
        <taxon>Bacillales</taxon>
        <taxon>Paenibacillaceae</taxon>
        <taxon>Paenibacillus</taxon>
    </lineage>
</organism>
<reference evidence="1 2" key="1">
    <citation type="submission" date="2018-06" db="EMBL/GenBank/DDBJ databases">
        <authorList>
            <consortium name="Pathogen Informatics"/>
            <person name="Doyle S."/>
        </authorList>
    </citation>
    <scope>NUCLEOTIDE SEQUENCE [LARGE SCALE GENOMIC DNA]</scope>
    <source>
        <strain evidence="1 2">NCTC10343</strain>
    </source>
</reference>
<protein>
    <recommendedName>
        <fullName evidence="3">HTH LytTR-type domain-containing protein</fullName>
    </recommendedName>
</protein>
<name>A0A378Y1V3_PAEPO</name>
<proteinExistence type="predicted"/>
<evidence type="ECO:0008006" key="3">
    <source>
        <dbReference type="Google" id="ProtNLM"/>
    </source>
</evidence>
<gene>
    <name evidence="1" type="ORF">NCTC10343_03138</name>
</gene>
<sequence length="137" mass="15914">MNYEVKKLKSTDTIKVVKKIGDKIDEVAIMLPVSEIQGFRTEKKSGRTGQTRIVYITDMGEYIDETRTEQTMRLFENIEGFVRVGRGSMADVTKIDEIDEKVYEIYFDKNKKSFVEIAAVHLTNVKKMLQKLRNNKK</sequence>
<dbReference type="AlphaFoldDB" id="A0A378Y1V3"/>
<dbReference type="RefSeq" id="WP_019687659.1">
    <property type="nucleotide sequence ID" value="NZ_CP036496.1"/>
</dbReference>
<evidence type="ECO:0000313" key="1">
    <source>
        <dbReference type="EMBL" id="SUA70267.1"/>
    </source>
</evidence>
<dbReference type="GeneID" id="93346493"/>
<dbReference type="Proteomes" id="UP000254400">
    <property type="component" value="Unassembled WGS sequence"/>
</dbReference>
<dbReference type="EMBL" id="UGSC01000001">
    <property type="protein sequence ID" value="SUA70267.1"/>
    <property type="molecule type" value="Genomic_DNA"/>
</dbReference>
<accession>A0A378Y1V3</accession>
<evidence type="ECO:0000313" key="2">
    <source>
        <dbReference type="Proteomes" id="UP000254400"/>
    </source>
</evidence>
<dbReference type="Gene3D" id="2.40.50.1020">
    <property type="entry name" value="LytTr DNA-binding domain"/>
    <property type="match status" value="1"/>
</dbReference>